<dbReference type="PANTHER" id="PTHR30146:SF153">
    <property type="entry name" value="LACTOSE OPERON REPRESSOR"/>
    <property type="match status" value="1"/>
</dbReference>
<dbReference type="AlphaFoldDB" id="A0A840ABM8"/>
<dbReference type="Pfam" id="PF13377">
    <property type="entry name" value="Peripla_BP_3"/>
    <property type="match status" value="1"/>
</dbReference>
<keyword evidence="2 5" id="KW-0238">DNA-binding</keyword>
<evidence type="ECO:0000259" key="4">
    <source>
        <dbReference type="PROSITE" id="PS50932"/>
    </source>
</evidence>
<reference evidence="5 6" key="1">
    <citation type="submission" date="2020-08" db="EMBL/GenBank/DDBJ databases">
        <title>Genomic Encyclopedia of Type Strains, Phase IV (KMG-IV): sequencing the most valuable type-strain genomes for metagenomic binning, comparative biology and taxonomic classification.</title>
        <authorList>
            <person name="Goeker M."/>
        </authorList>
    </citation>
    <scope>NUCLEOTIDE SEQUENCE [LARGE SCALE GENOMIC DNA]</scope>
    <source>
        <strain evidence="5 6">DSM 19979</strain>
    </source>
</reference>
<dbReference type="InterPro" id="IPR000843">
    <property type="entry name" value="HTH_LacI"/>
</dbReference>
<gene>
    <name evidence="5" type="ORF">GGQ83_000971</name>
</gene>
<dbReference type="PROSITE" id="PS50932">
    <property type="entry name" value="HTH_LACI_2"/>
    <property type="match status" value="1"/>
</dbReference>
<dbReference type="InterPro" id="IPR010982">
    <property type="entry name" value="Lambda_DNA-bd_dom_sf"/>
</dbReference>
<dbReference type="Proteomes" id="UP000553193">
    <property type="component" value="Unassembled WGS sequence"/>
</dbReference>
<evidence type="ECO:0000256" key="3">
    <source>
        <dbReference type="ARBA" id="ARBA00023163"/>
    </source>
</evidence>
<proteinExistence type="predicted"/>
<dbReference type="SUPFAM" id="SSF53822">
    <property type="entry name" value="Periplasmic binding protein-like I"/>
    <property type="match status" value="1"/>
</dbReference>
<dbReference type="RefSeq" id="WP_184382463.1">
    <property type="nucleotide sequence ID" value="NZ_JACIDJ010000001.1"/>
</dbReference>
<dbReference type="GO" id="GO:0000976">
    <property type="term" value="F:transcription cis-regulatory region binding"/>
    <property type="evidence" value="ECO:0007669"/>
    <property type="project" value="TreeGrafter"/>
</dbReference>
<dbReference type="CDD" id="cd06278">
    <property type="entry name" value="PBP1_LacI-like"/>
    <property type="match status" value="1"/>
</dbReference>
<evidence type="ECO:0000256" key="1">
    <source>
        <dbReference type="ARBA" id="ARBA00023015"/>
    </source>
</evidence>
<dbReference type="CDD" id="cd01392">
    <property type="entry name" value="HTH_LacI"/>
    <property type="match status" value="1"/>
</dbReference>
<dbReference type="Gene3D" id="3.40.50.2300">
    <property type="match status" value="2"/>
</dbReference>
<accession>A0A840ABM8</accession>
<organism evidence="5 6">
    <name type="scientific">Roseococcus suduntuyensis</name>
    <dbReference type="NCBI Taxonomy" id="455361"/>
    <lineage>
        <taxon>Bacteria</taxon>
        <taxon>Pseudomonadati</taxon>
        <taxon>Pseudomonadota</taxon>
        <taxon>Alphaproteobacteria</taxon>
        <taxon>Acetobacterales</taxon>
        <taxon>Roseomonadaceae</taxon>
        <taxon>Roseococcus</taxon>
    </lineage>
</organism>
<evidence type="ECO:0000313" key="5">
    <source>
        <dbReference type="EMBL" id="MBB3897545.1"/>
    </source>
</evidence>
<keyword evidence="1" id="KW-0805">Transcription regulation</keyword>
<dbReference type="SUPFAM" id="SSF47413">
    <property type="entry name" value="lambda repressor-like DNA-binding domains"/>
    <property type="match status" value="1"/>
</dbReference>
<evidence type="ECO:0000313" key="6">
    <source>
        <dbReference type="Proteomes" id="UP000553193"/>
    </source>
</evidence>
<dbReference type="InterPro" id="IPR046335">
    <property type="entry name" value="LacI/GalR-like_sensor"/>
</dbReference>
<comment type="caution">
    <text evidence="5">The sequence shown here is derived from an EMBL/GenBank/DDBJ whole genome shotgun (WGS) entry which is preliminary data.</text>
</comment>
<evidence type="ECO:0000256" key="2">
    <source>
        <dbReference type="ARBA" id="ARBA00023125"/>
    </source>
</evidence>
<sequence>MDDSNGPRVTIVTLSRRAGVSPSTVSRALRGDPRISKSVRRSIAALAAEEGYLPNAVARGLASGRSGLIGLALGPTENPLYTQLLQLAVQEAATRGLRFLVMHAGEGAVDEDTAGAILGYQLDGCLITSADLSSRAAEICARHRVPVVMVSRVARLHASAVTCDNRAGAREMASLLLEAGHRRFAVVHVGGRSSPGLEREHGFLERLAEAGLTPVAREEAVSSYEAGYAAGQRLVDVRPDAVFAVSDIIALGVMDALRAGGLRVPEDVSVTGFDDIAEAARPAYALTTAAQPLSAMVTRALDLLEARIANPFAPDETITLGARVVRRGSARLG</sequence>
<name>A0A840ABM8_9PROT</name>
<keyword evidence="3" id="KW-0804">Transcription</keyword>
<dbReference type="PANTHER" id="PTHR30146">
    <property type="entry name" value="LACI-RELATED TRANSCRIPTIONAL REPRESSOR"/>
    <property type="match status" value="1"/>
</dbReference>
<dbReference type="SMART" id="SM00354">
    <property type="entry name" value="HTH_LACI"/>
    <property type="match status" value="1"/>
</dbReference>
<dbReference type="GO" id="GO:0003700">
    <property type="term" value="F:DNA-binding transcription factor activity"/>
    <property type="evidence" value="ECO:0007669"/>
    <property type="project" value="TreeGrafter"/>
</dbReference>
<dbReference type="Gene3D" id="1.10.260.40">
    <property type="entry name" value="lambda repressor-like DNA-binding domains"/>
    <property type="match status" value="1"/>
</dbReference>
<protein>
    <submittedName>
        <fullName evidence="5">DNA-binding LacI/PurR family transcriptional regulator</fullName>
    </submittedName>
</protein>
<feature type="domain" description="HTH lacI-type" evidence="4">
    <location>
        <begin position="9"/>
        <end position="63"/>
    </location>
</feature>
<dbReference type="InterPro" id="IPR028082">
    <property type="entry name" value="Peripla_BP_I"/>
</dbReference>
<keyword evidence="6" id="KW-1185">Reference proteome</keyword>
<dbReference type="Pfam" id="PF00356">
    <property type="entry name" value="LacI"/>
    <property type="match status" value="1"/>
</dbReference>
<dbReference type="EMBL" id="JACIDJ010000001">
    <property type="protein sequence ID" value="MBB3897545.1"/>
    <property type="molecule type" value="Genomic_DNA"/>
</dbReference>